<protein>
    <submittedName>
        <fullName evidence="4">Sugar transferase involved in LPS biosynthesis (Colanic, teichoic acid)</fullName>
    </submittedName>
</protein>
<dbReference type="GO" id="GO:0016780">
    <property type="term" value="F:phosphotransferase activity, for other substituted phosphate groups"/>
    <property type="evidence" value="ECO:0007669"/>
    <property type="project" value="TreeGrafter"/>
</dbReference>
<gene>
    <name evidence="4" type="ORF">SAMN06265350_101270</name>
</gene>
<evidence type="ECO:0000256" key="2">
    <source>
        <dbReference type="SAM" id="Phobius"/>
    </source>
</evidence>
<sequence length="208" mass="24194">MAENGIQTQIYFLMKRMLDFSSSLIALVLLSPLLLIIAFLVMIDSRGGIVYVQKRVGKENRDFNLYKFRTMYMNSDGKGLLTIGDRDSRVTKIGYFLRKYKLDELPQLFNVLEGNMSLVGPRPEVRKYVQFYSPEQKQVLSVRPGITDYASIVFRNEAELMVNADDPESYYITTILPIKLRYSLDYIKRKSITEDIKIIFLTIFKILK</sequence>
<evidence type="ECO:0000259" key="3">
    <source>
        <dbReference type="Pfam" id="PF02397"/>
    </source>
</evidence>
<dbReference type="InterPro" id="IPR003362">
    <property type="entry name" value="Bact_transf"/>
</dbReference>
<organism evidence="4 5">
    <name type="scientific">Solitalea koreensis</name>
    <dbReference type="NCBI Taxonomy" id="543615"/>
    <lineage>
        <taxon>Bacteria</taxon>
        <taxon>Pseudomonadati</taxon>
        <taxon>Bacteroidota</taxon>
        <taxon>Sphingobacteriia</taxon>
        <taxon>Sphingobacteriales</taxon>
        <taxon>Sphingobacteriaceae</taxon>
        <taxon>Solitalea</taxon>
    </lineage>
</organism>
<dbReference type="PANTHER" id="PTHR30576:SF20">
    <property type="entry name" value="QUINOVOSAMINEPHOSPHOTRANSFERAE-RELATED"/>
    <property type="match status" value="1"/>
</dbReference>
<dbReference type="AlphaFoldDB" id="A0A521AMN7"/>
<keyword evidence="4" id="KW-0808">Transferase</keyword>
<keyword evidence="2" id="KW-1133">Transmembrane helix</keyword>
<feature type="transmembrane region" description="Helical" evidence="2">
    <location>
        <begin position="20"/>
        <end position="43"/>
    </location>
</feature>
<accession>A0A521AMN7</accession>
<dbReference type="EMBL" id="FXSZ01000001">
    <property type="protein sequence ID" value="SMO36065.1"/>
    <property type="molecule type" value="Genomic_DNA"/>
</dbReference>
<name>A0A521AMN7_9SPHI</name>
<dbReference type="PANTHER" id="PTHR30576">
    <property type="entry name" value="COLANIC BIOSYNTHESIS UDP-GLUCOSE LIPID CARRIER TRANSFERASE"/>
    <property type="match status" value="1"/>
</dbReference>
<evidence type="ECO:0000313" key="5">
    <source>
        <dbReference type="Proteomes" id="UP000315971"/>
    </source>
</evidence>
<dbReference type="Pfam" id="PF02397">
    <property type="entry name" value="Bac_transf"/>
    <property type="match status" value="1"/>
</dbReference>
<evidence type="ECO:0000313" key="4">
    <source>
        <dbReference type="EMBL" id="SMO36065.1"/>
    </source>
</evidence>
<keyword evidence="2" id="KW-0812">Transmembrane</keyword>
<proteinExistence type="inferred from homology"/>
<keyword evidence="2" id="KW-0472">Membrane</keyword>
<keyword evidence="5" id="KW-1185">Reference proteome</keyword>
<feature type="domain" description="Bacterial sugar transferase" evidence="3">
    <location>
        <begin position="15"/>
        <end position="208"/>
    </location>
</feature>
<evidence type="ECO:0000256" key="1">
    <source>
        <dbReference type="ARBA" id="ARBA00006464"/>
    </source>
</evidence>
<dbReference type="Proteomes" id="UP000315971">
    <property type="component" value="Unassembled WGS sequence"/>
</dbReference>
<comment type="similarity">
    <text evidence="1">Belongs to the bacterial sugar transferase family.</text>
</comment>
<reference evidence="4 5" key="1">
    <citation type="submission" date="2017-05" db="EMBL/GenBank/DDBJ databases">
        <authorList>
            <person name="Varghese N."/>
            <person name="Submissions S."/>
        </authorList>
    </citation>
    <scope>NUCLEOTIDE SEQUENCE [LARGE SCALE GENOMIC DNA]</scope>
    <source>
        <strain evidence="4 5">DSM 21342</strain>
    </source>
</reference>